<proteinExistence type="predicted"/>
<organism evidence="1 2">
    <name type="scientific">Racocetra persica</name>
    <dbReference type="NCBI Taxonomy" id="160502"/>
    <lineage>
        <taxon>Eukaryota</taxon>
        <taxon>Fungi</taxon>
        <taxon>Fungi incertae sedis</taxon>
        <taxon>Mucoromycota</taxon>
        <taxon>Glomeromycotina</taxon>
        <taxon>Glomeromycetes</taxon>
        <taxon>Diversisporales</taxon>
        <taxon>Gigasporaceae</taxon>
        <taxon>Racocetra</taxon>
    </lineage>
</organism>
<keyword evidence="2" id="KW-1185">Reference proteome</keyword>
<reference evidence="1" key="1">
    <citation type="submission" date="2021-06" db="EMBL/GenBank/DDBJ databases">
        <authorList>
            <person name="Kallberg Y."/>
            <person name="Tangrot J."/>
            <person name="Rosling A."/>
        </authorList>
    </citation>
    <scope>NUCLEOTIDE SEQUENCE</scope>
    <source>
        <strain evidence="1">MA461A</strain>
    </source>
</reference>
<accession>A0ACA9SNA6</accession>
<dbReference type="EMBL" id="CAJVQC010137295">
    <property type="protein sequence ID" value="CAG8843184.1"/>
    <property type="molecule type" value="Genomic_DNA"/>
</dbReference>
<dbReference type="Proteomes" id="UP000789920">
    <property type="component" value="Unassembled WGS sequence"/>
</dbReference>
<gene>
    <name evidence="1" type="ORF">RPERSI_LOCUS32644</name>
</gene>
<sequence length="61" mass="6895">NNFKQSSPNYDSAELIINNKLVAYSHDGEPVYSNNAECLRPASAECKSFSRRSLDMLLQEK</sequence>
<protein>
    <submittedName>
        <fullName evidence="1">7697_t:CDS:1</fullName>
    </submittedName>
</protein>
<comment type="caution">
    <text evidence="1">The sequence shown here is derived from an EMBL/GenBank/DDBJ whole genome shotgun (WGS) entry which is preliminary data.</text>
</comment>
<feature type="non-terminal residue" evidence="1">
    <location>
        <position position="1"/>
    </location>
</feature>
<feature type="non-terminal residue" evidence="1">
    <location>
        <position position="61"/>
    </location>
</feature>
<name>A0ACA9SNA6_9GLOM</name>
<evidence type="ECO:0000313" key="1">
    <source>
        <dbReference type="EMBL" id="CAG8843184.1"/>
    </source>
</evidence>
<evidence type="ECO:0000313" key="2">
    <source>
        <dbReference type="Proteomes" id="UP000789920"/>
    </source>
</evidence>